<dbReference type="EMBL" id="JAQQXT010000005">
    <property type="protein sequence ID" value="MDC8771922.1"/>
    <property type="molecule type" value="Genomic_DNA"/>
</dbReference>
<evidence type="ECO:0000259" key="2">
    <source>
        <dbReference type="Pfam" id="PF07589"/>
    </source>
</evidence>
<reference evidence="3 4" key="1">
    <citation type="submission" date="2022-10" db="EMBL/GenBank/DDBJ databases">
        <title>Paucibacter sp. hw1 Genome sequencing.</title>
        <authorList>
            <person name="Park S."/>
        </authorList>
    </citation>
    <scope>NUCLEOTIDE SEQUENCE [LARGE SCALE GENOMIC DNA]</scope>
    <source>
        <strain evidence="4">hw1</strain>
    </source>
</reference>
<sequence length="210" mass="21724">MNFKYLPSLPSLLILGCLAVSGQAKASAITYEFSGVVASDTAERGWRQLTGSFSFDSAAIDAIADASTAAYAHAGAPWGMSVSFDDGPAVLLDYGFNMLVSNDLQGIDQWGALALNGSGSELFSLSLVDTSASIFGSDALPLGGLTLANFSFNSFRYESADAELQGQLGSLYCVAGCDAQPPVSVPEPGSLALLGAGVVALLLRRPLLQR</sequence>
<dbReference type="PROSITE" id="PS51257">
    <property type="entry name" value="PROKAR_LIPOPROTEIN"/>
    <property type="match status" value="1"/>
</dbReference>
<evidence type="ECO:0000256" key="1">
    <source>
        <dbReference type="SAM" id="SignalP"/>
    </source>
</evidence>
<dbReference type="InterPro" id="IPR013424">
    <property type="entry name" value="Ice-binding_C"/>
</dbReference>
<protein>
    <submittedName>
        <fullName evidence="3">PEP-CTERM sorting domain-containing protein</fullName>
    </submittedName>
</protein>
<dbReference type="NCBIfam" id="TIGR02595">
    <property type="entry name" value="PEP_CTERM"/>
    <property type="match status" value="1"/>
</dbReference>
<dbReference type="Proteomes" id="UP001221189">
    <property type="component" value="Unassembled WGS sequence"/>
</dbReference>
<evidence type="ECO:0000313" key="3">
    <source>
        <dbReference type="EMBL" id="MDC8771922.1"/>
    </source>
</evidence>
<accession>A0ABT5KDB9</accession>
<feature type="chain" id="PRO_5046233129" evidence="1">
    <location>
        <begin position="27"/>
        <end position="210"/>
    </location>
</feature>
<name>A0ABT5KDB9_9BURK</name>
<feature type="signal peptide" evidence="1">
    <location>
        <begin position="1"/>
        <end position="26"/>
    </location>
</feature>
<feature type="domain" description="Ice-binding protein C-terminal" evidence="2">
    <location>
        <begin position="184"/>
        <end position="205"/>
    </location>
</feature>
<keyword evidence="4" id="KW-1185">Reference proteome</keyword>
<keyword evidence="1" id="KW-0732">Signal</keyword>
<comment type="caution">
    <text evidence="3">The sequence shown here is derived from an EMBL/GenBank/DDBJ whole genome shotgun (WGS) entry which is preliminary data.</text>
</comment>
<dbReference type="RefSeq" id="WP_273600200.1">
    <property type="nucleotide sequence ID" value="NZ_JAQQXT010000005.1"/>
</dbReference>
<evidence type="ECO:0000313" key="4">
    <source>
        <dbReference type="Proteomes" id="UP001221189"/>
    </source>
</evidence>
<gene>
    <name evidence="3" type="ORF">PRZ03_10105</name>
</gene>
<dbReference type="Pfam" id="PF07589">
    <property type="entry name" value="PEP-CTERM"/>
    <property type="match status" value="1"/>
</dbReference>
<proteinExistence type="predicted"/>
<organism evidence="3 4">
    <name type="scientific">Roseateles albus</name>
    <dbReference type="NCBI Taxonomy" id="2987525"/>
    <lineage>
        <taxon>Bacteria</taxon>
        <taxon>Pseudomonadati</taxon>
        <taxon>Pseudomonadota</taxon>
        <taxon>Betaproteobacteria</taxon>
        <taxon>Burkholderiales</taxon>
        <taxon>Sphaerotilaceae</taxon>
        <taxon>Roseateles</taxon>
    </lineage>
</organism>